<evidence type="ECO:0000313" key="2">
    <source>
        <dbReference type="EMBL" id="KAK7493373.1"/>
    </source>
</evidence>
<accession>A0ABD0L1G1</accession>
<feature type="region of interest" description="Disordered" evidence="1">
    <location>
        <begin position="89"/>
        <end position="110"/>
    </location>
</feature>
<protein>
    <submittedName>
        <fullName evidence="2">Uncharacterized protein</fullName>
    </submittedName>
</protein>
<dbReference type="EMBL" id="JACVVK020000094">
    <property type="protein sequence ID" value="KAK7493373.1"/>
    <property type="molecule type" value="Genomic_DNA"/>
</dbReference>
<reference evidence="2 3" key="1">
    <citation type="journal article" date="2023" name="Sci. Data">
        <title>Genome assembly of the Korean intertidal mud-creeper Batillaria attramentaria.</title>
        <authorList>
            <person name="Patra A.K."/>
            <person name="Ho P.T."/>
            <person name="Jun S."/>
            <person name="Lee S.J."/>
            <person name="Kim Y."/>
            <person name="Won Y.J."/>
        </authorList>
    </citation>
    <scope>NUCLEOTIDE SEQUENCE [LARGE SCALE GENOMIC DNA]</scope>
    <source>
        <strain evidence="2">Wonlab-2016</strain>
    </source>
</reference>
<evidence type="ECO:0000313" key="3">
    <source>
        <dbReference type="Proteomes" id="UP001519460"/>
    </source>
</evidence>
<dbReference type="PANTHER" id="PTHR10773:SF19">
    <property type="match status" value="1"/>
</dbReference>
<dbReference type="PANTHER" id="PTHR10773">
    <property type="entry name" value="DNA-DIRECTED RNA POLYMERASES I, II, AND III SUBUNIT RPABC2"/>
    <property type="match status" value="1"/>
</dbReference>
<dbReference type="Proteomes" id="UP001519460">
    <property type="component" value="Unassembled WGS sequence"/>
</dbReference>
<keyword evidence="3" id="KW-1185">Reference proteome</keyword>
<evidence type="ECO:0000256" key="1">
    <source>
        <dbReference type="SAM" id="MobiDB-lite"/>
    </source>
</evidence>
<proteinExistence type="predicted"/>
<organism evidence="2 3">
    <name type="scientific">Batillaria attramentaria</name>
    <dbReference type="NCBI Taxonomy" id="370345"/>
    <lineage>
        <taxon>Eukaryota</taxon>
        <taxon>Metazoa</taxon>
        <taxon>Spiralia</taxon>
        <taxon>Lophotrochozoa</taxon>
        <taxon>Mollusca</taxon>
        <taxon>Gastropoda</taxon>
        <taxon>Caenogastropoda</taxon>
        <taxon>Sorbeoconcha</taxon>
        <taxon>Cerithioidea</taxon>
        <taxon>Batillariidae</taxon>
        <taxon>Batillaria</taxon>
    </lineage>
</organism>
<dbReference type="AlphaFoldDB" id="A0ABD0L1G1"/>
<comment type="caution">
    <text evidence="2">The sequence shown here is derived from an EMBL/GenBank/DDBJ whole genome shotgun (WGS) entry which is preliminary data.</text>
</comment>
<gene>
    <name evidence="2" type="ORF">BaRGS_00015499</name>
</gene>
<sequence>MARALIEALPKLPSHYCRQHTDMTFLEGIDSKSQLYRLFQSYCDSQNAKRVCRQVLFKTLKELNVGIQKPRKDQCNVCLSYTYGHCSQDDHDKHMKRKNEGQEQKKGDKQLAENDEHVLVFTVDLQQVLLAPRIFANANYFKSKLCYHNFTVYDLATRRVTTLRSKHHHETFILSSSSLTVAVTRIETPLSQTACFWQQCKHRQQSSKSSWKKGHTWMEADSVHSAIERKLLNRQIYWPAEYIEVITSARTKPEPYHVKNLTFEFFLDFSKLSFCKTIRPGRRPGDPQVTDIRALKYGIDGIIQYKLHHSDEWSPLPSRNSNRNAPVTIPKMYSQPIPIKKTKFEDLQQLKEVLPREYHTFYDQLPHQ</sequence>
<name>A0ABD0L1G1_9CAEN</name>